<evidence type="ECO:0000256" key="1">
    <source>
        <dbReference type="ARBA" id="ARBA00022737"/>
    </source>
</evidence>
<evidence type="ECO:0000256" key="2">
    <source>
        <dbReference type="ARBA" id="ARBA00022837"/>
    </source>
</evidence>
<dbReference type="AlphaFoldDB" id="A0A0B6ZMI3"/>
<accession>A0A0B6ZMI3</accession>
<dbReference type="FunFam" id="1.10.238.10:FF:000001">
    <property type="entry name" value="Calmodulin 1"/>
    <property type="match status" value="1"/>
</dbReference>
<dbReference type="Pfam" id="PF13499">
    <property type="entry name" value="EF-hand_7"/>
    <property type="match status" value="2"/>
</dbReference>
<keyword evidence="2" id="KW-0106">Calcium</keyword>
<feature type="domain" description="EF-hand" evidence="4">
    <location>
        <begin position="147"/>
        <end position="182"/>
    </location>
</feature>
<dbReference type="GO" id="GO:0016460">
    <property type="term" value="C:myosin II complex"/>
    <property type="evidence" value="ECO:0007669"/>
    <property type="project" value="TreeGrafter"/>
</dbReference>
<dbReference type="InterPro" id="IPR050230">
    <property type="entry name" value="CALM/Myosin/TropC-like"/>
</dbReference>
<dbReference type="PROSITE" id="PS00018">
    <property type="entry name" value="EF_HAND_1"/>
    <property type="match status" value="1"/>
</dbReference>
<dbReference type="InterPro" id="IPR002048">
    <property type="entry name" value="EF_hand_dom"/>
</dbReference>
<evidence type="ECO:0000256" key="3">
    <source>
        <dbReference type="ARBA" id="ARBA00023179"/>
    </source>
</evidence>
<keyword evidence="3" id="KW-0514">Muscle protein</keyword>
<feature type="domain" description="EF-hand" evidence="4">
    <location>
        <begin position="74"/>
        <end position="109"/>
    </location>
</feature>
<reference evidence="5" key="1">
    <citation type="submission" date="2014-12" db="EMBL/GenBank/DDBJ databases">
        <title>Insight into the proteome of Arion vulgaris.</title>
        <authorList>
            <person name="Aradska J."/>
            <person name="Bulat T."/>
            <person name="Smidak R."/>
            <person name="Sarate P."/>
            <person name="Gangsoo J."/>
            <person name="Sialana F."/>
            <person name="Bilban M."/>
            <person name="Lubec G."/>
        </authorList>
    </citation>
    <scope>NUCLEOTIDE SEQUENCE</scope>
    <source>
        <tissue evidence="5">Skin</tissue>
    </source>
</reference>
<dbReference type="GO" id="GO:0005509">
    <property type="term" value="F:calcium ion binding"/>
    <property type="evidence" value="ECO:0007669"/>
    <property type="project" value="InterPro"/>
</dbReference>
<organism evidence="5">
    <name type="scientific">Arion vulgaris</name>
    <dbReference type="NCBI Taxonomy" id="1028688"/>
    <lineage>
        <taxon>Eukaryota</taxon>
        <taxon>Metazoa</taxon>
        <taxon>Spiralia</taxon>
        <taxon>Lophotrochozoa</taxon>
        <taxon>Mollusca</taxon>
        <taxon>Gastropoda</taxon>
        <taxon>Heterobranchia</taxon>
        <taxon>Euthyneura</taxon>
        <taxon>Panpulmonata</taxon>
        <taxon>Eupulmonata</taxon>
        <taxon>Stylommatophora</taxon>
        <taxon>Helicina</taxon>
        <taxon>Arionoidea</taxon>
        <taxon>Arionidae</taxon>
        <taxon>Arion</taxon>
    </lineage>
</organism>
<dbReference type="PROSITE" id="PS50222">
    <property type="entry name" value="EF_HAND_2"/>
    <property type="match status" value="3"/>
</dbReference>
<dbReference type="EMBL" id="HACG01022050">
    <property type="protein sequence ID" value="CEK68915.1"/>
    <property type="molecule type" value="Transcribed_RNA"/>
</dbReference>
<evidence type="ECO:0000313" key="5">
    <source>
        <dbReference type="EMBL" id="CEK68915.1"/>
    </source>
</evidence>
<feature type="non-terminal residue" evidence="5">
    <location>
        <position position="1"/>
    </location>
</feature>
<feature type="domain" description="EF-hand" evidence="4">
    <location>
        <begin position="183"/>
        <end position="214"/>
    </location>
</feature>
<name>A0A0B6ZMI3_9EUPU</name>
<gene>
    <name evidence="5" type="primary">ORF68224</name>
</gene>
<dbReference type="Gene3D" id="1.10.238.10">
    <property type="entry name" value="EF-hand"/>
    <property type="match status" value="3"/>
</dbReference>
<dbReference type="CDD" id="cd00051">
    <property type="entry name" value="EFh"/>
    <property type="match status" value="2"/>
</dbReference>
<dbReference type="SUPFAM" id="SSF47473">
    <property type="entry name" value="EF-hand"/>
    <property type="match status" value="1"/>
</dbReference>
<keyword evidence="1" id="KW-0677">Repeat</keyword>
<dbReference type="PANTHER" id="PTHR23048">
    <property type="entry name" value="MYOSIN LIGHT CHAIN 1, 3"/>
    <property type="match status" value="1"/>
</dbReference>
<proteinExistence type="predicted"/>
<sequence>HAPHSHTSLQERNKRKAAIFHPFFRAWPSNVLRAVNVILELRVYNIYIVNIRFQFCFGSFQNSKMSSEFKITEKQYNDANQKFNHFDKKGDGTVSTKDLGQVLKSLGLQVDGQKLKDWADDADEEASGCIKWEQFKVIFELKLKEDEDERELKEAFRVLDKGNKGVIAVDDLRWILRSLGDDLTDDEIDDMINETDTDGSGTVDYEEFRNLMCS</sequence>
<dbReference type="InterPro" id="IPR011992">
    <property type="entry name" value="EF-hand-dom_pair"/>
</dbReference>
<protein>
    <recommendedName>
        <fullName evidence="4">EF-hand domain-containing protein</fullName>
    </recommendedName>
</protein>
<dbReference type="SMART" id="SM00054">
    <property type="entry name" value="EFh"/>
    <property type="match status" value="4"/>
</dbReference>
<dbReference type="PANTHER" id="PTHR23048:SF0">
    <property type="entry name" value="CALMODULIN LIKE 3"/>
    <property type="match status" value="1"/>
</dbReference>
<evidence type="ECO:0000259" key="4">
    <source>
        <dbReference type="PROSITE" id="PS50222"/>
    </source>
</evidence>
<dbReference type="InterPro" id="IPR018247">
    <property type="entry name" value="EF_Hand_1_Ca_BS"/>
</dbReference>